<keyword evidence="2" id="KW-0645">Protease</keyword>
<dbReference type="AlphaFoldDB" id="A0A4R8M1N9"/>
<dbReference type="EMBL" id="SORI01000019">
    <property type="protein sequence ID" value="TDY56055.1"/>
    <property type="molecule type" value="Genomic_DNA"/>
</dbReference>
<dbReference type="PANTHER" id="PTHR39178:SF1">
    <property type="entry name" value="RIBOSOMAL-PROCESSING CYSTEINE PROTEASE PRP"/>
    <property type="match status" value="1"/>
</dbReference>
<gene>
    <name evidence="7" type="ORF">C8D99_1192</name>
</gene>
<evidence type="ECO:0000313" key="7">
    <source>
        <dbReference type="EMBL" id="TDY56055.1"/>
    </source>
</evidence>
<dbReference type="RefSeq" id="WP_133958636.1">
    <property type="nucleotide sequence ID" value="NZ_SORI01000019.1"/>
</dbReference>
<evidence type="ECO:0000256" key="1">
    <source>
        <dbReference type="ARBA" id="ARBA00022517"/>
    </source>
</evidence>
<dbReference type="OrthoDB" id="48998at2"/>
<keyword evidence="3" id="KW-0378">Hydrolase</keyword>
<dbReference type="Pfam" id="PF04327">
    <property type="entry name" value="Peptidase_Prp"/>
    <property type="match status" value="1"/>
</dbReference>
<dbReference type="GO" id="GO:0008234">
    <property type="term" value="F:cysteine-type peptidase activity"/>
    <property type="evidence" value="ECO:0007669"/>
    <property type="project" value="UniProtKB-KW"/>
</dbReference>
<keyword evidence="8" id="KW-1185">Reference proteome</keyword>
<evidence type="ECO:0000256" key="2">
    <source>
        <dbReference type="ARBA" id="ARBA00022670"/>
    </source>
</evidence>
<dbReference type="GO" id="GO:0006508">
    <property type="term" value="P:proteolysis"/>
    <property type="evidence" value="ECO:0007669"/>
    <property type="project" value="UniProtKB-KW"/>
</dbReference>
<keyword evidence="4" id="KW-0788">Thiol protease</keyword>
<accession>A0A4R8M1N9</accession>
<dbReference type="Proteomes" id="UP000295066">
    <property type="component" value="Unassembled WGS sequence"/>
</dbReference>
<evidence type="ECO:0000256" key="4">
    <source>
        <dbReference type="ARBA" id="ARBA00022807"/>
    </source>
</evidence>
<evidence type="ECO:0000256" key="5">
    <source>
        <dbReference type="ARBA" id="ARBA00044503"/>
    </source>
</evidence>
<proteinExistence type="inferred from homology"/>
<evidence type="ECO:0000256" key="3">
    <source>
        <dbReference type="ARBA" id="ARBA00022801"/>
    </source>
</evidence>
<dbReference type="PANTHER" id="PTHR39178">
    <property type="entry name" value="HYPOTHETICAL RIBOSOME-ASSOCIATED PROTEIN"/>
    <property type="match status" value="1"/>
</dbReference>
<dbReference type="InterPro" id="IPR036764">
    <property type="entry name" value="Peptidase_Prp_sf"/>
</dbReference>
<reference evidence="7 8" key="1">
    <citation type="submission" date="2019-03" db="EMBL/GenBank/DDBJ databases">
        <title>Genomic Encyclopedia of Type Strains, Phase IV (KMG-IV): sequencing the most valuable type-strain genomes for metagenomic binning, comparative biology and taxonomic classification.</title>
        <authorList>
            <person name="Goeker M."/>
        </authorList>
    </citation>
    <scope>NUCLEOTIDE SEQUENCE [LARGE SCALE GENOMIC DNA]</scope>
    <source>
        <strain evidence="7 8">DSM 25964</strain>
    </source>
</reference>
<dbReference type="InterPro" id="IPR007422">
    <property type="entry name" value="Peptidase_Prp"/>
</dbReference>
<evidence type="ECO:0000313" key="8">
    <source>
        <dbReference type="Proteomes" id="UP000295066"/>
    </source>
</evidence>
<protein>
    <recommendedName>
        <fullName evidence="6">Ribosomal processing cysteine protease Prp</fullName>
    </recommendedName>
</protein>
<dbReference type="SUPFAM" id="SSF118010">
    <property type="entry name" value="TM1457-like"/>
    <property type="match status" value="1"/>
</dbReference>
<comment type="similarity">
    <text evidence="5">Belongs to the Prp family.</text>
</comment>
<dbReference type="Gene3D" id="3.30.70.1490">
    <property type="entry name" value="Cysteine protease Prp"/>
    <property type="match status" value="1"/>
</dbReference>
<dbReference type="GO" id="GO:0042254">
    <property type="term" value="P:ribosome biogenesis"/>
    <property type="evidence" value="ECO:0007669"/>
    <property type="project" value="UniProtKB-KW"/>
</dbReference>
<sequence length="113" mass="12034">MTEISVGLKDGKKVALVAAGHTGFSGRGSDVVCAGVSALVQALFYGFQEVLKEKGLRSAIDGEKTKMSLDWSACPSQAGDVIAETVIGSLKEIARVYPDHVRILEVHVNELDF</sequence>
<comment type="caution">
    <text evidence="7">The sequence shown here is derived from an EMBL/GenBank/DDBJ whole genome shotgun (WGS) entry which is preliminary data.</text>
</comment>
<organism evidence="7 8">
    <name type="scientific">Aminivibrio pyruvatiphilus</name>
    <dbReference type="NCBI Taxonomy" id="1005740"/>
    <lineage>
        <taxon>Bacteria</taxon>
        <taxon>Thermotogati</taxon>
        <taxon>Synergistota</taxon>
        <taxon>Synergistia</taxon>
        <taxon>Synergistales</taxon>
        <taxon>Aminobacteriaceae</taxon>
        <taxon>Aminivibrio</taxon>
    </lineage>
</organism>
<evidence type="ECO:0000256" key="6">
    <source>
        <dbReference type="ARBA" id="ARBA00044538"/>
    </source>
</evidence>
<dbReference type="CDD" id="cd16332">
    <property type="entry name" value="Prp-like"/>
    <property type="match status" value="1"/>
</dbReference>
<name>A0A4R8M1N9_9BACT</name>
<keyword evidence="1" id="KW-0690">Ribosome biogenesis</keyword>